<evidence type="ECO:0000313" key="2">
    <source>
        <dbReference type="Proteomes" id="UP000656881"/>
    </source>
</evidence>
<reference evidence="2" key="1">
    <citation type="journal article" date="2019" name="Int. J. Syst. Evol. Microbiol.">
        <title>The Global Catalogue of Microorganisms (GCM) 10K type strain sequencing project: providing services to taxonomists for standard genome sequencing and annotation.</title>
        <authorList>
            <consortium name="The Broad Institute Genomics Platform"/>
            <consortium name="The Broad Institute Genome Sequencing Center for Infectious Disease"/>
            <person name="Wu L."/>
            <person name="Ma J."/>
        </authorList>
    </citation>
    <scope>NUCLEOTIDE SEQUENCE [LARGE SCALE GENOMIC DNA]</scope>
    <source>
        <strain evidence="2">CGMCC 4.7349</strain>
    </source>
</reference>
<dbReference type="EMBL" id="BMNG01000001">
    <property type="protein sequence ID" value="GGO35177.1"/>
    <property type="molecule type" value="Genomic_DNA"/>
</dbReference>
<protein>
    <recommendedName>
        <fullName evidence="3">ATP-binding protein</fullName>
    </recommendedName>
</protein>
<comment type="caution">
    <text evidence="1">The sequence shown here is derived from an EMBL/GenBank/DDBJ whole genome shotgun (WGS) entry which is preliminary data.</text>
</comment>
<name>A0ABQ2LI96_9ACTN</name>
<dbReference type="RefSeq" id="WP_189172638.1">
    <property type="nucleotide sequence ID" value="NZ_BMNG01000001.1"/>
</dbReference>
<keyword evidence="2" id="KW-1185">Reference proteome</keyword>
<dbReference type="Proteomes" id="UP000656881">
    <property type="component" value="Unassembled WGS sequence"/>
</dbReference>
<organism evidence="1 2">
    <name type="scientific">Streptomyces lasiicapitis</name>
    <dbReference type="NCBI Taxonomy" id="1923961"/>
    <lineage>
        <taxon>Bacteria</taxon>
        <taxon>Bacillati</taxon>
        <taxon>Actinomycetota</taxon>
        <taxon>Actinomycetes</taxon>
        <taxon>Kitasatosporales</taxon>
        <taxon>Streptomycetaceae</taxon>
        <taxon>Streptomyces</taxon>
    </lineage>
</organism>
<proteinExistence type="predicted"/>
<sequence length="152" mass="14387">MARHPERHSARHAASTVSSASRALLRAGLSVSVAGAALGVGGAAASAAPAVPLGAAAVPDVAAPLREVDPSPAGSALLDGVQRATGGSLAPVKGLKLNPLAGTGVDPLDNAVGTQVADFKPVSTAMATGPLTQGGSVAELPVVGAVAGVLPG</sequence>
<evidence type="ECO:0008006" key="3">
    <source>
        <dbReference type="Google" id="ProtNLM"/>
    </source>
</evidence>
<evidence type="ECO:0000313" key="1">
    <source>
        <dbReference type="EMBL" id="GGO35177.1"/>
    </source>
</evidence>
<accession>A0ABQ2LI96</accession>
<gene>
    <name evidence="1" type="ORF">GCM10012286_05460</name>
</gene>